<evidence type="ECO:0000256" key="1">
    <source>
        <dbReference type="SAM" id="MobiDB-lite"/>
    </source>
</evidence>
<dbReference type="GO" id="GO:0106005">
    <property type="term" value="P:RNA 5'-cap (guanine-N7)-methylation"/>
    <property type="evidence" value="ECO:0007669"/>
    <property type="project" value="InterPro"/>
</dbReference>
<dbReference type="Pfam" id="PF15320">
    <property type="entry name" value="RAM"/>
    <property type="match status" value="1"/>
</dbReference>
<dbReference type="AlphaFoldDB" id="A0A183ITJ0"/>
<feature type="compositionally biased region" description="Basic and acidic residues" evidence="1">
    <location>
        <begin position="101"/>
        <end position="122"/>
    </location>
</feature>
<dbReference type="EMBL" id="UZAM01010176">
    <property type="protein sequence ID" value="VDP11212.1"/>
    <property type="molecule type" value="Genomic_DNA"/>
</dbReference>
<feature type="region of interest" description="Disordered" evidence="1">
    <location>
        <begin position="83"/>
        <end position="122"/>
    </location>
</feature>
<dbReference type="InterPro" id="IPR028271">
    <property type="entry name" value="RAMAC"/>
</dbReference>
<accession>A0A183ITJ0</accession>
<gene>
    <name evidence="2" type="ORF">SBAD_LOCUS6936</name>
</gene>
<reference evidence="4" key="1">
    <citation type="submission" date="2016-06" db="UniProtKB">
        <authorList>
            <consortium name="WormBaseParasite"/>
        </authorList>
    </citation>
    <scope>IDENTIFICATION</scope>
</reference>
<reference evidence="2 3" key="2">
    <citation type="submission" date="2018-11" db="EMBL/GenBank/DDBJ databases">
        <authorList>
            <consortium name="Pathogen Informatics"/>
        </authorList>
    </citation>
    <scope>NUCLEOTIDE SEQUENCE [LARGE SCALE GENOMIC DNA]</scope>
</reference>
<sequence>MTSTTPEPNDRPSDKYEELFSCRYTDEDPDYVAAQKTQPPMCLYPWSSKPKRSFDYSAVRRKRRFEEIDRGHQYSGYSFINDKRPKMTCQGSSREAPNECGFRRGDGDSQPKTDRIFYPRQR</sequence>
<dbReference type="WBParaSite" id="SBAD_0000720201-mRNA-1">
    <property type="protein sequence ID" value="SBAD_0000720201-mRNA-1"/>
    <property type="gene ID" value="SBAD_0000720201"/>
</dbReference>
<evidence type="ECO:0000313" key="2">
    <source>
        <dbReference type="EMBL" id="VDP11212.1"/>
    </source>
</evidence>
<organism evidence="4">
    <name type="scientific">Soboliphyme baturini</name>
    <dbReference type="NCBI Taxonomy" id="241478"/>
    <lineage>
        <taxon>Eukaryota</taxon>
        <taxon>Metazoa</taxon>
        <taxon>Ecdysozoa</taxon>
        <taxon>Nematoda</taxon>
        <taxon>Enoplea</taxon>
        <taxon>Dorylaimia</taxon>
        <taxon>Dioctophymatida</taxon>
        <taxon>Dioctophymatoidea</taxon>
        <taxon>Soboliphymatidae</taxon>
        <taxon>Soboliphyme</taxon>
    </lineage>
</organism>
<dbReference type="GO" id="GO:0031533">
    <property type="term" value="C:mRNA capping enzyme complex"/>
    <property type="evidence" value="ECO:0007669"/>
    <property type="project" value="InterPro"/>
</dbReference>
<dbReference type="Proteomes" id="UP000270296">
    <property type="component" value="Unassembled WGS sequence"/>
</dbReference>
<protein>
    <submittedName>
        <fullName evidence="2 4">Uncharacterized protein</fullName>
    </submittedName>
</protein>
<name>A0A183ITJ0_9BILA</name>
<evidence type="ECO:0000313" key="3">
    <source>
        <dbReference type="Proteomes" id="UP000270296"/>
    </source>
</evidence>
<dbReference type="GO" id="GO:0003723">
    <property type="term" value="F:RNA binding"/>
    <property type="evidence" value="ECO:0007669"/>
    <property type="project" value="InterPro"/>
</dbReference>
<keyword evidence="3" id="KW-1185">Reference proteome</keyword>
<evidence type="ECO:0000313" key="4">
    <source>
        <dbReference type="WBParaSite" id="SBAD_0000720201-mRNA-1"/>
    </source>
</evidence>
<proteinExistence type="predicted"/>